<dbReference type="RefSeq" id="XP_007695118.1">
    <property type="nucleotide sequence ID" value="XM_007696928.1"/>
</dbReference>
<evidence type="ECO:0000256" key="3">
    <source>
        <dbReference type="SAM" id="MobiDB-lite"/>
    </source>
</evidence>
<dbReference type="EMBL" id="KB445637">
    <property type="protein sequence ID" value="EMD69936.1"/>
    <property type="molecule type" value="Genomic_DNA"/>
</dbReference>
<organism evidence="5 6">
    <name type="scientific">Cochliobolus sativus (strain ND90Pr / ATCC 201652)</name>
    <name type="common">Common root rot and spot blotch fungus</name>
    <name type="synonym">Bipolaris sorokiniana</name>
    <dbReference type="NCBI Taxonomy" id="665912"/>
    <lineage>
        <taxon>Eukaryota</taxon>
        <taxon>Fungi</taxon>
        <taxon>Dikarya</taxon>
        <taxon>Ascomycota</taxon>
        <taxon>Pezizomycotina</taxon>
        <taxon>Dothideomycetes</taxon>
        <taxon>Pleosporomycetidae</taxon>
        <taxon>Pleosporales</taxon>
        <taxon>Pleosporineae</taxon>
        <taxon>Pleosporaceae</taxon>
        <taxon>Bipolaris</taxon>
    </lineage>
</organism>
<dbReference type="InterPro" id="IPR036864">
    <property type="entry name" value="Zn2-C6_fun-type_DNA-bd_sf"/>
</dbReference>
<proteinExistence type="predicted"/>
<dbReference type="Gene3D" id="4.10.240.10">
    <property type="entry name" value="Zn(2)-C6 fungal-type DNA-binding domain"/>
    <property type="match status" value="1"/>
</dbReference>
<dbReference type="HOGENOM" id="CLU_023417_2_1_1"/>
<reference evidence="6" key="2">
    <citation type="journal article" date="2013" name="PLoS Genet.">
        <title>Comparative genome structure, secondary metabolite, and effector coding capacity across Cochliobolus pathogens.</title>
        <authorList>
            <person name="Condon B.J."/>
            <person name="Leng Y."/>
            <person name="Wu D."/>
            <person name="Bushley K.E."/>
            <person name="Ohm R.A."/>
            <person name="Otillar R."/>
            <person name="Martin J."/>
            <person name="Schackwitz W."/>
            <person name="Grimwood J."/>
            <person name="MohdZainudin N."/>
            <person name="Xue C."/>
            <person name="Wang R."/>
            <person name="Manning V.A."/>
            <person name="Dhillon B."/>
            <person name="Tu Z.J."/>
            <person name="Steffenson B.J."/>
            <person name="Salamov A."/>
            <person name="Sun H."/>
            <person name="Lowry S."/>
            <person name="LaButti K."/>
            <person name="Han J."/>
            <person name="Copeland A."/>
            <person name="Lindquist E."/>
            <person name="Barry K."/>
            <person name="Schmutz J."/>
            <person name="Baker S.E."/>
            <person name="Ciuffetti L.M."/>
            <person name="Grigoriev I.V."/>
            <person name="Zhong S."/>
            <person name="Turgeon B.G."/>
        </authorList>
    </citation>
    <scope>NUCLEOTIDE SEQUENCE [LARGE SCALE GENOMIC DNA]</scope>
    <source>
        <strain evidence="6">ND90Pr / ATCC 201652</strain>
    </source>
</reference>
<dbReference type="GeneID" id="19131734"/>
<dbReference type="PROSITE" id="PS50048">
    <property type="entry name" value="ZN2_CY6_FUNGAL_2"/>
    <property type="match status" value="1"/>
</dbReference>
<dbReference type="AlphaFoldDB" id="M2TLB7"/>
<comment type="subcellular location">
    <subcellularLocation>
        <location evidence="1">Nucleus</location>
    </subcellularLocation>
</comment>
<dbReference type="GO" id="GO:0008270">
    <property type="term" value="F:zinc ion binding"/>
    <property type="evidence" value="ECO:0007669"/>
    <property type="project" value="InterPro"/>
</dbReference>
<dbReference type="OMA" id="RNHLICT"/>
<feature type="region of interest" description="Disordered" evidence="3">
    <location>
        <begin position="55"/>
        <end position="100"/>
    </location>
</feature>
<reference evidence="5 6" key="1">
    <citation type="journal article" date="2012" name="PLoS Pathog.">
        <title>Diverse lifestyles and strategies of plant pathogenesis encoded in the genomes of eighteen Dothideomycetes fungi.</title>
        <authorList>
            <person name="Ohm R.A."/>
            <person name="Feau N."/>
            <person name="Henrissat B."/>
            <person name="Schoch C.L."/>
            <person name="Horwitz B.A."/>
            <person name="Barry K.W."/>
            <person name="Condon B.J."/>
            <person name="Copeland A.C."/>
            <person name="Dhillon B."/>
            <person name="Glaser F."/>
            <person name="Hesse C.N."/>
            <person name="Kosti I."/>
            <person name="LaButti K."/>
            <person name="Lindquist E.A."/>
            <person name="Lucas S."/>
            <person name="Salamov A.A."/>
            <person name="Bradshaw R.E."/>
            <person name="Ciuffetti L."/>
            <person name="Hamelin R.C."/>
            <person name="Kema G.H.J."/>
            <person name="Lawrence C."/>
            <person name="Scott J.A."/>
            <person name="Spatafora J.W."/>
            <person name="Turgeon B.G."/>
            <person name="de Wit P.J.G.M."/>
            <person name="Zhong S."/>
            <person name="Goodwin S.B."/>
            <person name="Grigoriev I.V."/>
        </authorList>
    </citation>
    <scope>NUCLEOTIDE SEQUENCE [LARGE SCALE GENOMIC DNA]</scope>
    <source>
        <strain evidence="6">ND90Pr / ATCC 201652</strain>
    </source>
</reference>
<dbReference type="InterPro" id="IPR021858">
    <property type="entry name" value="Fun_TF"/>
</dbReference>
<dbReference type="GO" id="GO:0000981">
    <property type="term" value="F:DNA-binding transcription factor activity, RNA polymerase II-specific"/>
    <property type="evidence" value="ECO:0007669"/>
    <property type="project" value="InterPro"/>
</dbReference>
<dbReference type="Pfam" id="PF00172">
    <property type="entry name" value="Zn_clus"/>
    <property type="match status" value="1"/>
</dbReference>
<dbReference type="PANTHER" id="PTHR37534:SF46">
    <property type="entry name" value="ZN(II)2CYS6 TRANSCRIPTION FACTOR (EUROFUNG)"/>
    <property type="match status" value="1"/>
</dbReference>
<dbReference type="OrthoDB" id="187139at2759"/>
<dbReference type="eggNOG" id="ENOG502QWIS">
    <property type="taxonomic scope" value="Eukaryota"/>
</dbReference>
<keyword evidence="2" id="KW-0539">Nucleus</keyword>
<dbReference type="SUPFAM" id="SSF57701">
    <property type="entry name" value="Zn2/Cys6 DNA-binding domain"/>
    <property type="match status" value="1"/>
</dbReference>
<dbReference type="CDD" id="cd00067">
    <property type="entry name" value="GAL4"/>
    <property type="match status" value="1"/>
</dbReference>
<name>M2TLB7_COCSN</name>
<keyword evidence="6" id="KW-1185">Reference proteome</keyword>
<evidence type="ECO:0000313" key="5">
    <source>
        <dbReference type="EMBL" id="EMD69936.1"/>
    </source>
</evidence>
<feature type="compositionally biased region" description="Gly residues" evidence="3">
    <location>
        <begin position="82"/>
        <end position="93"/>
    </location>
</feature>
<evidence type="ECO:0000256" key="1">
    <source>
        <dbReference type="ARBA" id="ARBA00004123"/>
    </source>
</evidence>
<dbReference type="GO" id="GO:0005634">
    <property type="term" value="C:nucleus"/>
    <property type="evidence" value="ECO:0007669"/>
    <property type="project" value="UniProtKB-SubCell"/>
</dbReference>
<dbReference type="Pfam" id="PF11951">
    <property type="entry name" value="Fungal_trans_2"/>
    <property type="match status" value="1"/>
</dbReference>
<protein>
    <recommendedName>
        <fullName evidence="4">Zn(2)-C6 fungal-type domain-containing protein</fullName>
    </recommendedName>
</protein>
<evidence type="ECO:0000259" key="4">
    <source>
        <dbReference type="PROSITE" id="PS50048"/>
    </source>
</evidence>
<dbReference type="Proteomes" id="UP000016934">
    <property type="component" value="Unassembled WGS sequence"/>
</dbReference>
<dbReference type="KEGG" id="bsc:COCSADRAFT_156072"/>
<gene>
    <name evidence="5" type="ORF">COCSADRAFT_156072</name>
</gene>
<dbReference type="PROSITE" id="PS00463">
    <property type="entry name" value="ZN2_CY6_FUNGAL_1"/>
    <property type="match status" value="1"/>
</dbReference>
<evidence type="ECO:0000256" key="2">
    <source>
        <dbReference type="ARBA" id="ARBA00023242"/>
    </source>
</evidence>
<dbReference type="InterPro" id="IPR001138">
    <property type="entry name" value="Zn2Cys6_DnaBD"/>
</dbReference>
<feature type="domain" description="Zn(2)-C6 fungal-type" evidence="4">
    <location>
        <begin position="17"/>
        <end position="47"/>
    </location>
</feature>
<dbReference type="SMART" id="SM00066">
    <property type="entry name" value="GAL4"/>
    <property type="match status" value="1"/>
</dbReference>
<evidence type="ECO:0000313" key="6">
    <source>
        <dbReference type="Proteomes" id="UP000016934"/>
    </source>
</evidence>
<sequence>MSPPPAYGSLRLKSKTGCLTCRARRKKCDEQHPTCFGCQRNHLICTWPSSATQNTKSANTSDSLQREAAPHRRSVVGLSKGVRGGGGGGGGNDSGTTTQQVVTPDKKQMRYLLPLPCTGVYPALGNGMPVLRNESEKHIFDHYIKVTATEMAGRILPINPFVSYLLPVAYQDTRVVGCLLALSGAHLRGYKGDRFEHDARSYYAVTLRSVKHGLLDWKESSTQNLISLLIVMLAMCWFESLSSEMNGSVYHHLRASRTVLLELRARQSSHGPLLEFLTEIYAFLAINSNLTLNTDFAVSRHIPYDDFLSPEALNSLNWGTEIHGVLLGSCHELLGLIIPIAESARQHVCEPDPVRKAEDKRHFERLIKAWKPSPSSLAKDDSDERIAGQIQQQVLLIFLHTMFHGTERPTVSLLQTVDDILDQMIEIASKFSPTSRVHSTMNWGARIVGSVCRKTQHREMMRAQMNTAPENKPRVTQTWAFLEDLWTEMDKDEGVYGPRGIEIIMRKRNVNLGCA</sequence>
<dbReference type="PANTHER" id="PTHR37534">
    <property type="entry name" value="TRANSCRIPTIONAL ACTIVATOR PROTEIN UGA3"/>
    <property type="match status" value="1"/>
</dbReference>
<accession>M2TLB7</accession>